<dbReference type="Proteomes" id="UP000838412">
    <property type="component" value="Chromosome 11"/>
</dbReference>
<keyword evidence="3" id="KW-1185">Reference proteome</keyword>
<dbReference type="PANTHER" id="PTHR13156">
    <property type="entry name" value="NADH-UBIQUINONE OXIDOREDUCTASE 13 KD-A SUBUNIT"/>
    <property type="match status" value="1"/>
</dbReference>
<dbReference type="AlphaFoldDB" id="A0A8J9W516"/>
<dbReference type="Gene3D" id="2.60.260.40">
    <property type="entry name" value="q5lls5 like domains"/>
    <property type="match status" value="1"/>
</dbReference>
<dbReference type="InterPro" id="IPR019401">
    <property type="entry name" value="Znf_CHCC"/>
</dbReference>
<evidence type="ECO:0000259" key="1">
    <source>
        <dbReference type="Pfam" id="PF10276"/>
    </source>
</evidence>
<dbReference type="PANTHER" id="PTHR13156:SF0">
    <property type="entry name" value="NADH DEHYDROGENASE [UBIQUINONE] IRON-SULFUR PROTEIN 6, MITOCHONDRIAL"/>
    <property type="match status" value="1"/>
</dbReference>
<name>A0A8J9W516_BRALA</name>
<evidence type="ECO:0000313" key="3">
    <source>
        <dbReference type="Proteomes" id="UP000838412"/>
    </source>
</evidence>
<feature type="domain" description="Zinc finger CHCC-type" evidence="1">
    <location>
        <begin position="94"/>
        <end position="128"/>
    </location>
</feature>
<gene>
    <name evidence="2" type="primary">NDUFS6</name>
    <name evidence="2" type="ORF">BLAG_LOCUS4185</name>
</gene>
<dbReference type="OrthoDB" id="307899at2759"/>
<dbReference type="GO" id="GO:0005739">
    <property type="term" value="C:mitochondrion"/>
    <property type="evidence" value="ECO:0007669"/>
    <property type="project" value="GOC"/>
</dbReference>
<accession>A0A8J9W516</accession>
<reference evidence="2" key="1">
    <citation type="submission" date="2022-01" db="EMBL/GenBank/DDBJ databases">
        <authorList>
            <person name="Braso-Vives M."/>
        </authorList>
    </citation>
    <scope>NUCLEOTIDE SEQUENCE</scope>
</reference>
<dbReference type="GO" id="GO:0006120">
    <property type="term" value="P:mitochondrial electron transport, NADH to ubiquinone"/>
    <property type="evidence" value="ECO:0007669"/>
    <property type="project" value="TreeGrafter"/>
</dbReference>
<evidence type="ECO:0000313" key="2">
    <source>
        <dbReference type="EMBL" id="CAH1240113.1"/>
    </source>
</evidence>
<organism evidence="2 3">
    <name type="scientific">Branchiostoma lanceolatum</name>
    <name type="common">Common lancelet</name>
    <name type="synonym">Amphioxus lanceolatum</name>
    <dbReference type="NCBI Taxonomy" id="7740"/>
    <lineage>
        <taxon>Eukaryota</taxon>
        <taxon>Metazoa</taxon>
        <taxon>Chordata</taxon>
        <taxon>Cephalochordata</taxon>
        <taxon>Leptocardii</taxon>
        <taxon>Amphioxiformes</taxon>
        <taxon>Branchiostomatidae</taxon>
        <taxon>Branchiostoma</taxon>
    </lineage>
</organism>
<dbReference type="EMBL" id="OV696696">
    <property type="protein sequence ID" value="CAH1240113.1"/>
    <property type="molecule type" value="Genomic_DNA"/>
</dbReference>
<sequence>MASLVLRGAVRLSSGARLGLLRPSCAARDTVLPLRGCSRALTSGATEKVTHTGQAYEEKDYRKVRFIDAKKEVNPHFAIELVAEEPPIEVAGSTACCDGGGGALGHPKVYINVDPEGPHPCGYCGLRFIKKH</sequence>
<proteinExistence type="predicted"/>
<dbReference type="Pfam" id="PF10276">
    <property type="entry name" value="zf-CHCC"/>
    <property type="match status" value="1"/>
</dbReference>
<protein>
    <submittedName>
        <fullName evidence="2">NDUFS6 protein</fullName>
    </submittedName>
</protein>